<comment type="caution">
    <text evidence="1">The sequence shown here is derived from an EMBL/GenBank/DDBJ whole genome shotgun (WGS) entry which is preliminary data.</text>
</comment>
<accession>A0ACA9SH64</accession>
<reference evidence="1" key="1">
    <citation type="submission" date="2021-06" db="EMBL/GenBank/DDBJ databases">
        <authorList>
            <person name="Kallberg Y."/>
            <person name="Tangrot J."/>
            <person name="Rosling A."/>
        </authorList>
    </citation>
    <scope>NUCLEOTIDE SEQUENCE</scope>
    <source>
        <strain evidence="1">MA461A</strain>
    </source>
</reference>
<dbReference type="Proteomes" id="UP000789920">
    <property type="component" value="Unassembled WGS sequence"/>
</dbReference>
<gene>
    <name evidence="1" type="ORF">RPERSI_LOCUS29966</name>
</gene>
<organism evidence="1 2">
    <name type="scientific">Racocetra persica</name>
    <dbReference type="NCBI Taxonomy" id="160502"/>
    <lineage>
        <taxon>Eukaryota</taxon>
        <taxon>Fungi</taxon>
        <taxon>Fungi incertae sedis</taxon>
        <taxon>Mucoromycota</taxon>
        <taxon>Glomeromycotina</taxon>
        <taxon>Glomeromycetes</taxon>
        <taxon>Diversisporales</taxon>
        <taxon>Gigasporaceae</taxon>
        <taxon>Racocetra</taxon>
    </lineage>
</organism>
<protein>
    <submittedName>
        <fullName evidence="1">4235_t:CDS:1</fullName>
    </submittedName>
</protein>
<name>A0ACA9SH64_9GLOM</name>
<proteinExistence type="predicted"/>
<feature type="non-terminal residue" evidence="1">
    <location>
        <position position="1"/>
    </location>
</feature>
<sequence>KQRIQILTNKVFDELKNNIKNEQVPSKLEDKGYYNNRINEIRKEFLTNNQKLKDLYIFRRWKLDLIQSETEDKIYDITFELINSFQNLNELNDNSELAKDILKLNEILLTENRKIDNLIAKRKQNYNNKLNDNFVVIASLRQPPSPKQPAAEDENEDDIYLFTRIIDNAKSQRNYNRNEIAQILWIVDEYKKTLNKDDKRKFTLRAKTNHVKDLIKDSYTK</sequence>
<feature type="non-terminal residue" evidence="1">
    <location>
        <position position="221"/>
    </location>
</feature>
<keyword evidence="2" id="KW-1185">Reference proteome</keyword>
<dbReference type="EMBL" id="CAJVQC010114992">
    <property type="protein sequence ID" value="CAG8836526.1"/>
    <property type="molecule type" value="Genomic_DNA"/>
</dbReference>
<evidence type="ECO:0000313" key="2">
    <source>
        <dbReference type="Proteomes" id="UP000789920"/>
    </source>
</evidence>
<evidence type="ECO:0000313" key="1">
    <source>
        <dbReference type="EMBL" id="CAG8836526.1"/>
    </source>
</evidence>